<accession>A0A6G0T6D4</accession>
<evidence type="ECO:0000313" key="2">
    <source>
        <dbReference type="EMBL" id="KAE9526152.1"/>
    </source>
</evidence>
<dbReference type="OrthoDB" id="6355718at2759"/>
<name>A0A6G0T6D4_APHGL</name>
<protein>
    <submittedName>
        <fullName evidence="2">Uncharacterized protein</fullName>
    </submittedName>
</protein>
<sequence length="174" mass="19421">MFFFHKVFVIAICVCAALARPEDVKVENKPAVIKSETLAVPLPTNIVKRATDTIQLDSSLPNVSEDVLDKALSDRRFVQRQLKCATGEGPCDPIGRKIKGADPSSRTASVERNVRQVFTVGNQTDSTCHVPYSEELSQGVHQDAETVPERILITMRRPCTIFLFMTSGFWHNLY</sequence>
<proteinExistence type="predicted"/>
<dbReference type="SUPFAM" id="SSF100910">
    <property type="entry name" value="Chemosensory protein Csp2"/>
    <property type="match status" value="1"/>
</dbReference>
<dbReference type="InterPro" id="IPR036682">
    <property type="entry name" value="OS_D_A10/PebIII_sf"/>
</dbReference>
<gene>
    <name evidence="2" type="ORF">AGLY_013783</name>
</gene>
<evidence type="ECO:0000256" key="1">
    <source>
        <dbReference type="SAM" id="SignalP"/>
    </source>
</evidence>
<dbReference type="AlphaFoldDB" id="A0A6G0T6D4"/>
<dbReference type="EMBL" id="VYZN01000055">
    <property type="protein sequence ID" value="KAE9526152.1"/>
    <property type="molecule type" value="Genomic_DNA"/>
</dbReference>
<evidence type="ECO:0000313" key="3">
    <source>
        <dbReference type="Proteomes" id="UP000475862"/>
    </source>
</evidence>
<feature type="chain" id="PRO_5026216732" evidence="1">
    <location>
        <begin position="20"/>
        <end position="174"/>
    </location>
</feature>
<comment type="caution">
    <text evidence="2">The sequence shown here is derived from an EMBL/GenBank/DDBJ whole genome shotgun (WGS) entry which is preliminary data.</text>
</comment>
<keyword evidence="1" id="KW-0732">Signal</keyword>
<dbReference type="Proteomes" id="UP000475862">
    <property type="component" value="Unassembled WGS sequence"/>
</dbReference>
<keyword evidence="3" id="KW-1185">Reference proteome</keyword>
<reference evidence="2 3" key="1">
    <citation type="submission" date="2019-08" db="EMBL/GenBank/DDBJ databases">
        <title>The genome of the soybean aphid Biotype 1, its phylome, world population structure and adaptation to the North American continent.</title>
        <authorList>
            <person name="Giordano R."/>
            <person name="Donthu R.K."/>
            <person name="Hernandez A.G."/>
            <person name="Wright C.L."/>
            <person name="Zimin A.V."/>
        </authorList>
    </citation>
    <scope>NUCLEOTIDE SEQUENCE [LARGE SCALE GENOMIC DNA]</scope>
    <source>
        <tissue evidence="2">Whole aphids</tissue>
    </source>
</reference>
<feature type="signal peptide" evidence="1">
    <location>
        <begin position="1"/>
        <end position="19"/>
    </location>
</feature>
<dbReference type="Gene3D" id="1.10.2080.10">
    <property type="entry name" value="Insect odorant-binding protein A10/Ejaculatory bulb-specific protein 3"/>
    <property type="match status" value="1"/>
</dbReference>
<organism evidence="2 3">
    <name type="scientific">Aphis glycines</name>
    <name type="common">Soybean aphid</name>
    <dbReference type="NCBI Taxonomy" id="307491"/>
    <lineage>
        <taxon>Eukaryota</taxon>
        <taxon>Metazoa</taxon>
        <taxon>Ecdysozoa</taxon>
        <taxon>Arthropoda</taxon>
        <taxon>Hexapoda</taxon>
        <taxon>Insecta</taxon>
        <taxon>Pterygota</taxon>
        <taxon>Neoptera</taxon>
        <taxon>Paraneoptera</taxon>
        <taxon>Hemiptera</taxon>
        <taxon>Sternorrhyncha</taxon>
        <taxon>Aphidomorpha</taxon>
        <taxon>Aphidoidea</taxon>
        <taxon>Aphididae</taxon>
        <taxon>Aphidini</taxon>
        <taxon>Aphis</taxon>
        <taxon>Aphis</taxon>
    </lineage>
</organism>